<accession>A0A7W7BSG7</accession>
<feature type="compositionally biased region" description="Low complexity" evidence="1">
    <location>
        <begin position="26"/>
        <end position="37"/>
    </location>
</feature>
<feature type="compositionally biased region" description="Acidic residues" evidence="1">
    <location>
        <begin position="73"/>
        <end position="86"/>
    </location>
</feature>
<organism evidence="2 3">
    <name type="scientific">Microbacterium marinum</name>
    <dbReference type="NCBI Taxonomy" id="421115"/>
    <lineage>
        <taxon>Bacteria</taxon>
        <taxon>Bacillati</taxon>
        <taxon>Actinomycetota</taxon>
        <taxon>Actinomycetes</taxon>
        <taxon>Micrococcales</taxon>
        <taxon>Microbacteriaceae</taxon>
        <taxon>Microbacterium</taxon>
    </lineage>
</organism>
<evidence type="ECO:0000313" key="2">
    <source>
        <dbReference type="EMBL" id="MBB4668007.1"/>
    </source>
</evidence>
<gene>
    <name evidence="2" type="ORF">BKA24_002716</name>
</gene>
<dbReference type="EMBL" id="JACHMD010000001">
    <property type="protein sequence ID" value="MBB4668007.1"/>
    <property type="molecule type" value="Genomic_DNA"/>
</dbReference>
<evidence type="ECO:0000256" key="1">
    <source>
        <dbReference type="SAM" id="MobiDB-lite"/>
    </source>
</evidence>
<dbReference type="AlphaFoldDB" id="A0A7W7BSG7"/>
<evidence type="ECO:0000313" key="3">
    <source>
        <dbReference type="Proteomes" id="UP000573729"/>
    </source>
</evidence>
<proteinExistence type="predicted"/>
<protein>
    <recommendedName>
        <fullName evidence="4">Sugar ABC transporter ATPase</fullName>
    </recommendedName>
</protein>
<reference evidence="2 3" key="1">
    <citation type="submission" date="2020-08" db="EMBL/GenBank/DDBJ databases">
        <title>Sequencing the genomes of 1000 actinobacteria strains.</title>
        <authorList>
            <person name="Klenk H.-P."/>
        </authorList>
    </citation>
    <scope>NUCLEOTIDE SEQUENCE [LARGE SCALE GENOMIC DNA]</scope>
    <source>
        <strain evidence="2 3">DSM 24947</strain>
    </source>
</reference>
<sequence>MSGIDDTTSNANPDGIVLDPDDAPLGDTTVGDTAAADAEFDGLATAEPIDDESYPASQVQPESQGEDPVVAELGEDGEGDLSPEDI</sequence>
<evidence type="ECO:0008006" key="4">
    <source>
        <dbReference type="Google" id="ProtNLM"/>
    </source>
</evidence>
<keyword evidence="3" id="KW-1185">Reference proteome</keyword>
<feature type="compositionally biased region" description="Polar residues" evidence="1">
    <location>
        <begin position="1"/>
        <end position="12"/>
    </location>
</feature>
<feature type="region of interest" description="Disordered" evidence="1">
    <location>
        <begin position="1"/>
        <end position="86"/>
    </location>
</feature>
<dbReference type="Proteomes" id="UP000573729">
    <property type="component" value="Unassembled WGS sequence"/>
</dbReference>
<dbReference type="RefSeq" id="WP_184219331.1">
    <property type="nucleotide sequence ID" value="NZ_JACHMD010000001.1"/>
</dbReference>
<name>A0A7W7BSG7_9MICO</name>
<comment type="caution">
    <text evidence="2">The sequence shown here is derived from an EMBL/GenBank/DDBJ whole genome shotgun (WGS) entry which is preliminary data.</text>
</comment>